<reference evidence="2 3" key="1">
    <citation type="submission" date="2023-07" db="EMBL/GenBank/DDBJ databases">
        <title>Sorghum-associated microbial communities from plants grown in Nebraska, USA.</title>
        <authorList>
            <person name="Schachtman D."/>
        </authorList>
    </citation>
    <scope>NUCLEOTIDE SEQUENCE [LARGE SCALE GENOMIC DNA]</scope>
    <source>
        <strain evidence="2 3">4129</strain>
    </source>
</reference>
<name>A0ABU1Y3K9_9FLAO</name>
<dbReference type="RefSeq" id="WP_310278261.1">
    <property type="nucleotide sequence ID" value="NZ_JAVDWQ010000002.1"/>
</dbReference>
<dbReference type="EMBL" id="JAVDWQ010000002">
    <property type="protein sequence ID" value="MDR7208820.1"/>
    <property type="molecule type" value="Genomic_DNA"/>
</dbReference>
<feature type="chain" id="PRO_5047100748" description="DUF3124 domain-containing protein" evidence="1">
    <location>
        <begin position="21"/>
        <end position="170"/>
    </location>
</feature>
<protein>
    <recommendedName>
        <fullName evidence="4">DUF3124 domain-containing protein</fullName>
    </recommendedName>
</protein>
<dbReference type="Proteomes" id="UP001269081">
    <property type="component" value="Unassembled WGS sequence"/>
</dbReference>
<evidence type="ECO:0000313" key="3">
    <source>
        <dbReference type="Proteomes" id="UP001269081"/>
    </source>
</evidence>
<accession>A0ABU1Y3K9</accession>
<gene>
    <name evidence="2" type="ORF">J2W48_000750</name>
</gene>
<comment type="caution">
    <text evidence="2">The sequence shown here is derived from an EMBL/GenBank/DDBJ whole genome shotgun (WGS) entry which is preliminary data.</text>
</comment>
<proteinExistence type="predicted"/>
<keyword evidence="1" id="KW-0732">Signal</keyword>
<evidence type="ECO:0000313" key="2">
    <source>
        <dbReference type="EMBL" id="MDR7208820.1"/>
    </source>
</evidence>
<evidence type="ECO:0000256" key="1">
    <source>
        <dbReference type="SAM" id="SignalP"/>
    </source>
</evidence>
<evidence type="ECO:0008006" key="4">
    <source>
        <dbReference type="Google" id="ProtNLM"/>
    </source>
</evidence>
<dbReference type="PROSITE" id="PS51257">
    <property type="entry name" value="PROKAR_LIPOPROTEIN"/>
    <property type="match status" value="1"/>
</dbReference>
<sequence length="170" mass="18412">MTKTLLSIYLPLLCLLSSCAGITHNEVTDESKNKGFRYYNSSPYLLAYSNGKGGVTTQIIFLADPQKKMSAAPYNFLASIQATMEFEKGIYKNGKTTADGTVVLSSIAKAVETVAPLILAALNAPELTEREVPAPYLYKIVIDGDKVNFIGGQGDISVKVNILKQKENAK</sequence>
<keyword evidence="3" id="KW-1185">Reference proteome</keyword>
<organism evidence="2 3">
    <name type="scientific">Flavobacterium piscis</name>
    <dbReference type="NCBI Taxonomy" id="1114874"/>
    <lineage>
        <taxon>Bacteria</taxon>
        <taxon>Pseudomonadati</taxon>
        <taxon>Bacteroidota</taxon>
        <taxon>Flavobacteriia</taxon>
        <taxon>Flavobacteriales</taxon>
        <taxon>Flavobacteriaceae</taxon>
        <taxon>Flavobacterium</taxon>
    </lineage>
</organism>
<feature type="signal peptide" evidence="1">
    <location>
        <begin position="1"/>
        <end position="20"/>
    </location>
</feature>